<dbReference type="EMBL" id="JAGJCF010000001">
    <property type="protein sequence ID" value="MBP0614252.1"/>
    <property type="molecule type" value="Genomic_DNA"/>
</dbReference>
<keyword evidence="4" id="KW-1185">Reference proteome</keyword>
<dbReference type="Proteomes" id="UP000678276">
    <property type="component" value="Unassembled WGS sequence"/>
</dbReference>
<gene>
    <name evidence="3" type="ORF">J6595_01430</name>
</gene>
<accession>A0ABS4BBX2</accession>
<dbReference type="InterPro" id="IPR013610">
    <property type="entry name" value="ArdC_N"/>
</dbReference>
<evidence type="ECO:0000313" key="3">
    <source>
        <dbReference type="EMBL" id="MBP0614252.1"/>
    </source>
</evidence>
<feature type="domain" description="N-terminal" evidence="1">
    <location>
        <begin position="3"/>
        <end position="124"/>
    </location>
</feature>
<protein>
    <submittedName>
        <fullName evidence="3">DUF1738 domain-containing protein</fullName>
    </submittedName>
</protein>
<dbReference type="RefSeq" id="WP_209592672.1">
    <property type="nucleotide sequence ID" value="NZ_JAGJCF010000001.1"/>
</dbReference>
<feature type="domain" description="Polyvalent protein metallopeptidase" evidence="2">
    <location>
        <begin position="152"/>
        <end position="278"/>
    </location>
</feature>
<dbReference type="PIRSF" id="PIRSF037112">
    <property type="entry name" value="Antirestriction_ArdC"/>
    <property type="match status" value="1"/>
</dbReference>
<comment type="caution">
    <text evidence="3">The sequence shown here is derived from an EMBL/GenBank/DDBJ whole genome shotgun (WGS) entry which is preliminary data.</text>
</comment>
<dbReference type="Pfam" id="PF08401">
    <property type="entry name" value="ArdcN"/>
    <property type="match status" value="1"/>
</dbReference>
<sequence>MKQDIYSKITNHIIAELEQGVRPWMKPWSGEHAAGRITRPLRANGQAYRGINIIMLWSEAVTKGFAAPIWMTFKQAQELGGHVKKGERGSPVVYASTFSKTETDEKSGEETERDIPFMKGYTVFNTEQIEGLPERFYQLASPQLDPVERNAEADAFFAATGADIRHGGNSAHYCGGTDHIQMPPFEAFRDAESYYATLAHEATHWTKHKDRLDRDLGRKRWGDAGYAAEELVAELGAAFLCADLKLTPEVREDHAAYIGHWLKVLKQDSRAIFTAAAHAQKAADYLVAFSAAGEEGDEDTEAGAVPRQAAA</sequence>
<dbReference type="InterPro" id="IPR041459">
    <property type="entry name" value="MPTase-PolyVal"/>
</dbReference>
<evidence type="ECO:0000259" key="2">
    <source>
        <dbReference type="Pfam" id="PF18818"/>
    </source>
</evidence>
<proteinExistence type="predicted"/>
<dbReference type="Pfam" id="PF18818">
    <property type="entry name" value="MPTase-PolyVal"/>
    <property type="match status" value="1"/>
</dbReference>
<name>A0ABS4BBX2_9HYPH</name>
<evidence type="ECO:0000259" key="1">
    <source>
        <dbReference type="Pfam" id="PF08401"/>
    </source>
</evidence>
<dbReference type="InterPro" id="IPR017113">
    <property type="entry name" value="Antirestriction_ArdC"/>
</dbReference>
<evidence type="ECO:0000313" key="4">
    <source>
        <dbReference type="Proteomes" id="UP000678276"/>
    </source>
</evidence>
<reference evidence="3 4" key="1">
    <citation type="submission" date="2021-04" db="EMBL/GenBank/DDBJ databases">
        <title>Whole genome sequence of Jiella sp. KSK16Y-1.</title>
        <authorList>
            <person name="Tuo L."/>
        </authorList>
    </citation>
    <scope>NUCLEOTIDE SEQUENCE [LARGE SCALE GENOMIC DNA]</scope>
    <source>
        <strain evidence="3 4">KSK16Y-1</strain>
    </source>
</reference>
<organism evidence="3 4">
    <name type="scientific">Jiella mangrovi</name>
    <dbReference type="NCBI Taxonomy" id="2821407"/>
    <lineage>
        <taxon>Bacteria</taxon>
        <taxon>Pseudomonadati</taxon>
        <taxon>Pseudomonadota</taxon>
        <taxon>Alphaproteobacteria</taxon>
        <taxon>Hyphomicrobiales</taxon>
        <taxon>Aurantimonadaceae</taxon>
        <taxon>Jiella</taxon>
    </lineage>
</organism>